<dbReference type="STRING" id="5539.A0A3E2GV42"/>
<evidence type="ECO:0000256" key="3">
    <source>
        <dbReference type="ARBA" id="ARBA00022679"/>
    </source>
</evidence>
<name>A0A3E2GV42_SCYLI</name>
<feature type="domain" description="PKS/mFAS DH" evidence="7">
    <location>
        <begin position="599"/>
        <end position="888"/>
    </location>
</feature>
<reference evidence="8 9" key="1">
    <citation type="submission" date="2018-05" db="EMBL/GenBank/DDBJ databases">
        <title>Draft genome sequence of Scytalidium lignicola DSM 105466, a ubiquitous saprotrophic fungus.</title>
        <authorList>
            <person name="Buettner E."/>
            <person name="Gebauer A.M."/>
            <person name="Hofrichter M."/>
            <person name="Liers C."/>
            <person name="Kellner H."/>
        </authorList>
    </citation>
    <scope>NUCLEOTIDE SEQUENCE [LARGE SCALE GENOMIC DNA]</scope>
    <source>
        <strain evidence="8 9">DSM 105466</strain>
    </source>
</reference>
<dbReference type="Proteomes" id="UP000258309">
    <property type="component" value="Unassembled WGS sequence"/>
</dbReference>
<dbReference type="InterPro" id="IPR050091">
    <property type="entry name" value="PKS_NRPS_Biosynth_Enz"/>
</dbReference>
<dbReference type="InterPro" id="IPR042104">
    <property type="entry name" value="PKS_dehydratase_sf"/>
</dbReference>
<dbReference type="Pfam" id="PF02801">
    <property type="entry name" value="Ketoacyl-synt_C"/>
    <property type="match status" value="1"/>
</dbReference>
<dbReference type="SUPFAM" id="SSF53901">
    <property type="entry name" value="Thiolase-like"/>
    <property type="match status" value="1"/>
</dbReference>
<feature type="domain" description="Ketosynthase family 3 (KS3)" evidence="6">
    <location>
        <begin position="34"/>
        <end position="380"/>
    </location>
</feature>
<feature type="non-terminal residue" evidence="8">
    <location>
        <position position="1"/>
    </location>
</feature>
<dbReference type="InterPro" id="IPR009081">
    <property type="entry name" value="PP-bd_ACP"/>
</dbReference>
<evidence type="ECO:0000259" key="6">
    <source>
        <dbReference type="PROSITE" id="PS52004"/>
    </source>
</evidence>
<dbReference type="PROSITE" id="PS52004">
    <property type="entry name" value="KS3_2"/>
    <property type="match status" value="1"/>
</dbReference>
<dbReference type="EMBL" id="NCSJ02000371">
    <property type="protein sequence ID" value="RFU25044.1"/>
    <property type="molecule type" value="Genomic_DNA"/>
</dbReference>
<dbReference type="Gene3D" id="3.10.129.110">
    <property type="entry name" value="Polyketide synthase dehydratase"/>
    <property type="match status" value="2"/>
</dbReference>
<dbReference type="OrthoDB" id="329835at2759"/>
<dbReference type="Gene3D" id="1.10.1200.10">
    <property type="entry name" value="ACP-like"/>
    <property type="match status" value="2"/>
</dbReference>
<evidence type="ECO:0000259" key="5">
    <source>
        <dbReference type="PROSITE" id="PS50075"/>
    </source>
</evidence>
<dbReference type="CDD" id="cd00833">
    <property type="entry name" value="PKS"/>
    <property type="match status" value="1"/>
</dbReference>
<dbReference type="InterPro" id="IPR036736">
    <property type="entry name" value="ACP-like_sf"/>
</dbReference>
<dbReference type="PANTHER" id="PTHR43775:SF37">
    <property type="entry name" value="SI:DKEY-61P9.11"/>
    <property type="match status" value="1"/>
</dbReference>
<dbReference type="PANTHER" id="PTHR43775">
    <property type="entry name" value="FATTY ACID SYNTHASE"/>
    <property type="match status" value="1"/>
</dbReference>
<keyword evidence="3" id="KW-0808">Transferase</keyword>
<dbReference type="GO" id="GO:0006633">
    <property type="term" value="P:fatty acid biosynthetic process"/>
    <property type="evidence" value="ECO:0007669"/>
    <property type="project" value="InterPro"/>
</dbReference>
<proteinExistence type="predicted"/>
<dbReference type="Gene3D" id="3.40.366.10">
    <property type="entry name" value="Malonyl-Coenzyme A Acyl Carrier Protein, domain 2"/>
    <property type="match status" value="1"/>
</dbReference>
<keyword evidence="9" id="KW-1185">Reference proteome</keyword>
<dbReference type="InterPro" id="IPR018201">
    <property type="entry name" value="Ketoacyl_synth_AS"/>
</dbReference>
<dbReference type="InterPro" id="IPR006162">
    <property type="entry name" value="Ppantetheine_attach_site"/>
</dbReference>
<dbReference type="InterPro" id="IPR001227">
    <property type="entry name" value="Ac_transferase_dom_sf"/>
</dbReference>
<dbReference type="PROSITE" id="PS00012">
    <property type="entry name" value="PHOSPHOPANTETHEINE"/>
    <property type="match status" value="1"/>
</dbReference>
<feature type="region of interest" description="N-terminal hotdog fold" evidence="4">
    <location>
        <begin position="599"/>
        <end position="733"/>
    </location>
</feature>
<dbReference type="InterPro" id="IPR016039">
    <property type="entry name" value="Thiolase-like"/>
</dbReference>
<dbReference type="SMART" id="SM00827">
    <property type="entry name" value="PKS_AT"/>
    <property type="match status" value="1"/>
</dbReference>
<feature type="active site" description="Proton acceptor; for dehydratase activity" evidence="4">
    <location>
        <position position="639"/>
    </location>
</feature>
<keyword evidence="2" id="KW-0597">Phosphoprotein</keyword>
<dbReference type="InterPro" id="IPR014043">
    <property type="entry name" value="Acyl_transferase_dom"/>
</dbReference>
<sequence length="956" mass="104040">MLEDESELDIVLTPPLSTEDKSSVSFINNKSSKLSKLAIIGIVGRFPDASSHEELWELLERGLVVHREVPNNRFDAKTYTDVTEKSRNISHTPYGCWIANPGLCDPRQATIGERNAAQDIDTYFITGGVRALGPGRINYHFGFSGPSFGIDTACSSSAAAIQLACTSLWSGDCDTAIVGGVSCMTNPDIFAGLSRGQFLSKKGPCATFDNDVDGYCRADGIGKVIIKRLDDALSDNDNVLGLILGTATNHSADAVSITHPHGSTQEVLYRSILDKASVDPLDIDYVGMHGKGTQAGDCTEMQSVTNAFAPRNRKRGPERPLYLGAVKANIGHGEAASGVQKSLKSKLFENLAPVLITDAQNLSPIIIQVGVVCLEIALARLWQSWSIKPAVILGHSLGEYAVFCVSGVLLVSDTIYLTGTKAQLLVKECCVCTHTMIAVQGSISSTTEALKHVPLPANIACLNSTHETVLSGESGEMSNIANGLCQLGFKCNQLRVPFAFHSDQINPILDQFENLAGSVNFSKAEIPIISSAMGRRLDESEAIDAVYLRNHARDTVNFLGGLVSAQRTGIINQQTIWLEIGPHPVCLNMPGLLLENKKHTLSTTTIYIVTREEIDCDTAVVSTESDLSKPGLREVATGHIVNGTMICPSSLYADMAMTICNYAYKLIRPEVTDLGIDVVNMKVPKPLAAKPDGSQVLKLTAMLNAKAGIFLVAAKSICLNGNENAYLLRSKIDWLKDAEKRGKARKVGRGLAYELFSALVDYDFKYRGMEEVILHSDNMEATSQIVFQTTEKDGTFMCSPYWIDLRHYCQCLGCYGYLFADLGIDSLMSLTVSGRMREELEIDIHSHDFNDTLTIGAFKSFISKFEKQKSVSSRSDSPTTCLDQSTPNLLEDSNFTTPIEDCSDQMEENDLGTIIRAVIAEEMGIDSDNIEDTADLATLGLDSLMILSILRNLRER</sequence>
<dbReference type="InterPro" id="IPR049900">
    <property type="entry name" value="PKS_mFAS_DH"/>
</dbReference>
<dbReference type="AlphaFoldDB" id="A0A3E2GV42"/>
<gene>
    <name evidence="8" type="ORF">B7463_g11299</name>
</gene>
<keyword evidence="1" id="KW-0596">Phosphopantetheine</keyword>
<dbReference type="PROSITE" id="PS50075">
    <property type="entry name" value="CARRIER"/>
    <property type="match status" value="1"/>
</dbReference>
<evidence type="ECO:0000256" key="4">
    <source>
        <dbReference type="PROSITE-ProRule" id="PRU01363"/>
    </source>
</evidence>
<dbReference type="PROSITE" id="PS52019">
    <property type="entry name" value="PKS_MFAS_DH"/>
    <property type="match status" value="1"/>
</dbReference>
<evidence type="ECO:0000313" key="9">
    <source>
        <dbReference type="Proteomes" id="UP000258309"/>
    </source>
</evidence>
<feature type="active site" description="Proton donor; for dehydratase activity" evidence="4">
    <location>
        <position position="804"/>
    </location>
</feature>
<dbReference type="Pfam" id="PF00109">
    <property type="entry name" value="ketoacyl-synt"/>
    <property type="match status" value="1"/>
</dbReference>
<dbReference type="SMART" id="SM00825">
    <property type="entry name" value="PKS_KS"/>
    <property type="match status" value="1"/>
</dbReference>
<dbReference type="InterPro" id="IPR016035">
    <property type="entry name" value="Acyl_Trfase/lysoPLipase"/>
</dbReference>
<evidence type="ECO:0000256" key="2">
    <source>
        <dbReference type="ARBA" id="ARBA00022553"/>
    </source>
</evidence>
<feature type="region of interest" description="C-terminal hotdog fold" evidence="4">
    <location>
        <begin position="744"/>
        <end position="888"/>
    </location>
</feature>
<dbReference type="GO" id="GO:0004312">
    <property type="term" value="F:fatty acid synthase activity"/>
    <property type="evidence" value="ECO:0007669"/>
    <property type="project" value="TreeGrafter"/>
</dbReference>
<organism evidence="8 9">
    <name type="scientific">Scytalidium lignicola</name>
    <name type="common">Hyphomycete</name>
    <dbReference type="NCBI Taxonomy" id="5539"/>
    <lineage>
        <taxon>Eukaryota</taxon>
        <taxon>Fungi</taxon>
        <taxon>Dikarya</taxon>
        <taxon>Ascomycota</taxon>
        <taxon>Pezizomycotina</taxon>
        <taxon>Leotiomycetes</taxon>
        <taxon>Leotiomycetes incertae sedis</taxon>
        <taxon>Scytalidium</taxon>
    </lineage>
</organism>
<dbReference type="InterPro" id="IPR014030">
    <property type="entry name" value="Ketoacyl_synth_N"/>
</dbReference>
<evidence type="ECO:0000313" key="8">
    <source>
        <dbReference type="EMBL" id="RFU25044.1"/>
    </source>
</evidence>
<dbReference type="PROSITE" id="PS00606">
    <property type="entry name" value="KS3_1"/>
    <property type="match status" value="1"/>
</dbReference>
<dbReference type="SUPFAM" id="SSF52151">
    <property type="entry name" value="FabD/lysophospholipase-like"/>
    <property type="match status" value="1"/>
</dbReference>
<evidence type="ECO:0000256" key="1">
    <source>
        <dbReference type="ARBA" id="ARBA00022450"/>
    </source>
</evidence>
<dbReference type="Pfam" id="PF00698">
    <property type="entry name" value="Acyl_transf_1"/>
    <property type="match status" value="1"/>
</dbReference>
<dbReference type="Gene3D" id="3.40.47.10">
    <property type="match status" value="2"/>
</dbReference>
<comment type="caution">
    <text evidence="8">The sequence shown here is derived from an EMBL/GenBank/DDBJ whole genome shotgun (WGS) entry which is preliminary data.</text>
</comment>
<dbReference type="GO" id="GO:0004315">
    <property type="term" value="F:3-oxoacyl-[acyl-carrier-protein] synthase activity"/>
    <property type="evidence" value="ECO:0007669"/>
    <property type="project" value="InterPro"/>
</dbReference>
<accession>A0A3E2GV42</accession>
<dbReference type="GO" id="GO:0044550">
    <property type="term" value="P:secondary metabolite biosynthetic process"/>
    <property type="evidence" value="ECO:0007669"/>
    <property type="project" value="TreeGrafter"/>
</dbReference>
<evidence type="ECO:0000259" key="7">
    <source>
        <dbReference type="PROSITE" id="PS52019"/>
    </source>
</evidence>
<dbReference type="SUPFAM" id="SSF47336">
    <property type="entry name" value="ACP-like"/>
    <property type="match status" value="2"/>
</dbReference>
<feature type="domain" description="Carrier" evidence="5">
    <location>
        <begin position="909"/>
        <end position="956"/>
    </location>
</feature>
<dbReference type="InterPro" id="IPR020841">
    <property type="entry name" value="PKS_Beta-ketoAc_synthase_dom"/>
</dbReference>
<protein>
    <submittedName>
        <fullName evidence="8">Uncharacterized protein</fullName>
    </submittedName>
</protein>
<dbReference type="InterPro" id="IPR014031">
    <property type="entry name" value="Ketoacyl_synth_C"/>
</dbReference>
<feature type="non-terminal residue" evidence="8">
    <location>
        <position position="956"/>
    </location>
</feature>
<dbReference type="Pfam" id="PF00550">
    <property type="entry name" value="PP-binding"/>
    <property type="match status" value="2"/>
</dbReference>